<sequence length="81" mass="9104">MSEFESALVALYSLSVTHRCVVALCVPQNVLVFDICVKWQVLCVTRVALFVCKCEITSFGINKIVFQNKLPQNVATRARIK</sequence>
<dbReference type="AlphaFoldDB" id="A0A6M2E2H3"/>
<protein>
    <submittedName>
        <fullName evidence="1">Putative secreted protein</fullName>
    </submittedName>
</protein>
<name>A0A6M2E2H3_XENCH</name>
<organism evidence="1">
    <name type="scientific">Xenopsylla cheopis</name>
    <name type="common">Oriental rat flea</name>
    <name type="synonym">Pulex cheopis</name>
    <dbReference type="NCBI Taxonomy" id="163159"/>
    <lineage>
        <taxon>Eukaryota</taxon>
        <taxon>Metazoa</taxon>
        <taxon>Ecdysozoa</taxon>
        <taxon>Arthropoda</taxon>
        <taxon>Hexapoda</taxon>
        <taxon>Insecta</taxon>
        <taxon>Pterygota</taxon>
        <taxon>Neoptera</taxon>
        <taxon>Endopterygota</taxon>
        <taxon>Siphonaptera</taxon>
        <taxon>Pulicidae</taxon>
        <taxon>Xenopsyllinae</taxon>
        <taxon>Xenopsylla</taxon>
    </lineage>
</organism>
<evidence type="ECO:0000313" key="1">
    <source>
        <dbReference type="EMBL" id="NOV51107.1"/>
    </source>
</evidence>
<accession>A0A6M2E2H3</accession>
<reference evidence="1" key="1">
    <citation type="submission" date="2020-03" db="EMBL/GenBank/DDBJ databases">
        <title>Transcriptomic Profiling of the Digestive Tract of the Rat Flea, Xenopsylla cheopis, Following Blood Feeding and Infection with Yersinia pestis.</title>
        <authorList>
            <person name="Bland D.M."/>
            <person name="Martens C.A."/>
            <person name="Virtaneva K."/>
            <person name="Kanakabandi K."/>
            <person name="Long D."/>
            <person name="Rosenke R."/>
            <person name="Saturday G.A."/>
            <person name="Hoyt F.H."/>
            <person name="Bruno D.P."/>
            <person name="Ribeiro J.M.C."/>
            <person name="Hinnebusch J."/>
        </authorList>
    </citation>
    <scope>NUCLEOTIDE SEQUENCE</scope>
</reference>
<dbReference type="EMBL" id="GIIL01007381">
    <property type="protein sequence ID" value="NOV51107.1"/>
    <property type="molecule type" value="Transcribed_RNA"/>
</dbReference>
<proteinExistence type="predicted"/>